<evidence type="ECO:0000313" key="8">
    <source>
        <dbReference type="Proteomes" id="UP000567067"/>
    </source>
</evidence>
<dbReference type="Gene3D" id="2.160.10.10">
    <property type="entry name" value="Hexapeptide repeat proteins"/>
    <property type="match status" value="1"/>
</dbReference>
<proteinExistence type="inferred from homology"/>
<dbReference type="InterPro" id="IPR024688">
    <property type="entry name" value="Mac_dom"/>
</dbReference>
<evidence type="ECO:0000256" key="2">
    <source>
        <dbReference type="ARBA" id="ARBA00022679"/>
    </source>
</evidence>
<dbReference type="InterPro" id="IPR039369">
    <property type="entry name" value="LacA-like"/>
</dbReference>
<dbReference type="EMBL" id="JACJIP010000038">
    <property type="protein sequence ID" value="MBA9087946.1"/>
    <property type="molecule type" value="Genomic_DNA"/>
</dbReference>
<name>A0A7W3SX96_9BACL</name>
<dbReference type="SUPFAM" id="SSF51161">
    <property type="entry name" value="Trimeric LpxA-like enzymes"/>
    <property type="match status" value="1"/>
</dbReference>
<dbReference type="AlphaFoldDB" id="A0A7W3SX96"/>
<dbReference type="RefSeq" id="WP_182539219.1">
    <property type="nucleotide sequence ID" value="NZ_JACJIP010000038.1"/>
</dbReference>
<gene>
    <name evidence="7" type="ORF">FHR92_004439</name>
</gene>
<dbReference type="Proteomes" id="UP000567067">
    <property type="component" value="Unassembled WGS sequence"/>
</dbReference>
<protein>
    <recommendedName>
        <fullName evidence="5">Acetyltransferase</fullName>
        <ecNumber evidence="5">2.3.1.-</ecNumber>
    </recommendedName>
</protein>
<dbReference type="InterPro" id="IPR001451">
    <property type="entry name" value="Hexapep"/>
</dbReference>
<dbReference type="Pfam" id="PF00132">
    <property type="entry name" value="Hexapep"/>
    <property type="match status" value="1"/>
</dbReference>
<dbReference type="InterPro" id="IPR011004">
    <property type="entry name" value="Trimer_LpxA-like_sf"/>
</dbReference>
<evidence type="ECO:0000256" key="1">
    <source>
        <dbReference type="ARBA" id="ARBA00007274"/>
    </source>
</evidence>
<dbReference type="PANTHER" id="PTHR43017:SF1">
    <property type="entry name" value="ACETYLTRANSFERASE YJL218W-RELATED"/>
    <property type="match status" value="1"/>
</dbReference>
<dbReference type="PANTHER" id="PTHR43017">
    <property type="entry name" value="GALACTOSIDE O-ACETYLTRANSFERASE"/>
    <property type="match status" value="1"/>
</dbReference>
<comment type="caution">
    <text evidence="7">The sequence shown here is derived from an EMBL/GenBank/DDBJ whole genome shotgun (WGS) entry which is preliminary data.</text>
</comment>
<keyword evidence="8" id="KW-1185">Reference proteome</keyword>
<dbReference type="SMART" id="SM01266">
    <property type="entry name" value="Mac"/>
    <property type="match status" value="1"/>
</dbReference>
<evidence type="ECO:0000256" key="5">
    <source>
        <dbReference type="RuleBase" id="RU367021"/>
    </source>
</evidence>
<evidence type="ECO:0000313" key="7">
    <source>
        <dbReference type="EMBL" id="MBA9087946.1"/>
    </source>
</evidence>
<accession>A0A7W3SX96</accession>
<dbReference type="FunFam" id="2.160.10.10:FF:000025">
    <property type="entry name" value="Hexapeptide-repeat containing-acetyltransferase"/>
    <property type="match status" value="1"/>
</dbReference>
<organism evidence="7 8">
    <name type="scientific">Fontibacillus solani</name>
    <dbReference type="NCBI Taxonomy" id="1572857"/>
    <lineage>
        <taxon>Bacteria</taxon>
        <taxon>Bacillati</taxon>
        <taxon>Bacillota</taxon>
        <taxon>Bacilli</taxon>
        <taxon>Bacillales</taxon>
        <taxon>Paenibacillaceae</taxon>
        <taxon>Fontibacillus</taxon>
    </lineage>
</organism>
<comment type="similarity">
    <text evidence="1 5">Belongs to the transferase hexapeptide repeat family.</text>
</comment>
<evidence type="ECO:0000259" key="6">
    <source>
        <dbReference type="SMART" id="SM01266"/>
    </source>
</evidence>
<sequence length="212" mass="23587">MKEEERIFQGKLFAPSHPDLKAIKRNAHNLSRYYSDTYENQEEERNSILEKLLGRLGKNCYMQGPIFFHYGRHTEIGDHFFANYNLTVQDDAKITIGNDTLFGPNVTIATPIHPFIASERKQMINQNGEIKPLCYAKPVTIGNNVWLAANVTVCGGVTIGDNCVVGAGSVVTRDIPANSFAAGVPCKVIRPITDADSMRFKPEILADCQIIE</sequence>
<keyword evidence="4 5" id="KW-0012">Acyltransferase</keyword>
<keyword evidence="2 5" id="KW-0808">Transferase</keyword>
<dbReference type="EC" id="2.3.1.-" evidence="5"/>
<evidence type="ECO:0000256" key="4">
    <source>
        <dbReference type="ARBA" id="ARBA00023315"/>
    </source>
</evidence>
<keyword evidence="3" id="KW-0677">Repeat</keyword>
<dbReference type="CDD" id="cd03357">
    <property type="entry name" value="LbH_MAT_GAT"/>
    <property type="match status" value="1"/>
</dbReference>
<dbReference type="GO" id="GO:0008870">
    <property type="term" value="F:galactoside O-acetyltransferase activity"/>
    <property type="evidence" value="ECO:0007669"/>
    <property type="project" value="TreeGrafter"/>
</dbReference>
<evidence type="ECO:0000256" key="3">
    <source>
        <dbReference type="ARBA" id="ARBA00022737"/>
    </source>
</evidence>
<reference evidence="7 8" key="1">
    <citation type="submission" date="2020-08" db="EMBL/GenBank/DDBJ databases">
        <title>Genomic Encyclopedia of Type Strains, Phase III (KMG-III): the genomes of soil and plant-associated and newly described type strains.</title>
        <authorList>
            <person name="Whitman W."/>
        </authorList>
    </citation>
    <scope>NUCLEOTIDE SEQUENCE [LARGE SCALE GENOMIC DNA]</scope>
    <source>
        <strain evidence="7 8">CECT 8693</strain>
    </source>
</reference>
<dbReference type="Pfam" id="PF12464">
    <property type="entry name" value="Mac"/>
    <property type="match status" value="1"/>
</dbReference>
<feature type="domain" description="Maltose/galactoside acetyltransferase" evidence="6">
    <location>
        <begin position="4"/>
        <end position="58"/>
    </location>
</feature>